<dbReference type="EMBL" id="KM502564">
    <property type="protein sequence ID" value="AIZ77312.1"/>
    <property type="molecule type" value="Genomic_DNA"/>
</dbReference>
<dbReference type="GeneID" id="22647459"/>
<sequence>MSSWRMKMNKCSSSGVQTLDSLRQRLRTEALLCDEQEACDGREPRDDLFPEGVGEECLESDGARAADEGMSSDDICQMQMPQEELPPPRSPSPCPPAKQAPKRRSKKTDGAGGGKTPKNKAVDKLCESEDRPDDPTSGKSSDTEPDEAAGGAGCGPCSPDMPDEMGESDLAAAFAAIMADFKDITQRVKALSSVMTDVQAAGVRRSFAGLGKALNEAAAIACGGSKAPAAPRKKKAVAGKK</sequence>
<feature type="compositionally biased region" description="Basic and acidic residues" evidence="1">
    <location>
        <begin position="120"/>
        <end position="136"/>
    </location>
</feature>
<feature type="compositionally biased region" description="Basic and acidic residues" evidence="1">
    <location>
        <begin position="39"/>
        <end position="48"/>
    </location>
</feature>
<dbReference type="OrthoDB" id="25361at10239"/>
<keyword evidence="3" id="KW-1185">Reference proteome</keyword>
<organism evidence="2 3">
    <name type="scientific">Parapoxvirus red deer/HL953</name>
    <dbReference type="NCBI Taxonomy" id="1579460"/>
    <lineage>
        <taxon>Viruses</taxon>
        <taxon>Varidnaviria</taxon>
        <taxon>Bamfordvirae</taxon>
        <taxon>Nucleocytoviricota</taxon>
        <taxon>Pokkesviricetes</taxon>
        <taxon>Chitovirales</taxon>
        <taxon>Poxviridae</taxon>
        <taxon>Chordopoxvirinae</taxon>
        <taxon>Parapoxvirus</taxon>
        <taxon>Parapoxvirus reddeerpox</taxon>
        <taxon>Red deerpox virus</taxon>
    </lineage>
</organism>
<name>A0A0A7MC45_9POXV</name>
<dbReference type="Pfam" id="PF03286">
    <property type="entry name" value="Pox_Ag35"/>
    <property type="match status" value="1"/>
</dbReference>
<dbReference type="KEGG" id="vg:22647459"/>
<dbReference type="RefSeq" id="YP_009112800.1">
    <property type="nucleotide sequence ID" value="NC_025963.1"/>
</dbReference>
<feature type="region of interest" description="Disordered" evidence="1">
    <location>
        <begin position="35"/>
        <end position="166"/>
    </location>
</feature>
<dbReference type="GO" id="GO:0019031">
    <property type="term" value="C:viral envelope"/>
    <property type="evidence" value="ECO:0007669"/>
    <property type="project" value="InterPro"/>
</dbReference>
<dbReference type="InterPro" id="IPR004966">
    <property type="entry name" value="Pox_Ag35"/>
</dbReference>
<accession>A0A0A7MC45</accession>
<evidence type="ECO:0000313" key="3">
    <source>
        <dbReference type="Proteomes" id="UP000107385"/>
    </source>
</evidence>
<evidence type="ECO:0000313" key="2">
    <source>
        <dbReference type="EMBL" id="AIZ77312.1"/>
    </source>
</evidence>
<proteinExistence type="predicted"/>
<feature type="compositionally biased region" description="Pro residues" evidence="1">
    <location>
        <begin position="84"/>
        <end position="98"/>
    </location>
</feature>
<reference evidence="2 3" key="1">
    <citation type="submission" date="2014-09" db="EMBL/GenBank/DDBJ databases">
        <title>Parapoxvirus (PPV) of red deer reveals sub-clinical infection and confirms a unique species.</title>
        <authorList>
            <person name="Friederichs S."/>
            <person name="Stefan K."/>
            <person name="Helmut B."/>
            <person name="Heike L."/>
            <person name="Mathias B."/>
        </authorList>
    </citation>
    <scope>NUCLEOTIDE SEQUENCE [LARGE SCALE GENOMIC DNA]</scope>
    <source>
        <strain evidence="2">HL953</strain>
    </source>
</reference>
<protein>
    <submittedName>
        <fullName evidence="2">Putative late transcription factor VLTF-4</fullName>
    </submittedName>
</protein>
<dbReference type="Proteomes" id="UP000107385">
    <property type="component" value="Segment"/>
</dbReference>
<evidence type="ECO:0000256" key="1">
    <source>
        <dbReference type="SAM" id="MobiDB-lite"/>
    </source>
</evidence>